<dbReference type="AlphaFoldDB" id="A0A1E4TKS0"/>
<protein>
    <submittedName>
        <fullName evidence="1">Uncharacterized protein</fullName>
    </submittedName>
</protein>
<sequence length="250" mass="28239">MAAAAYRDIKPYLKGIGSSVSRSSALIVINSYSDHKPIPENISGCDLYTLKRSFEKFRLSSGIVNNQYLSIEVKLVDDASKRGSLSAQALLAFENAMRQSRKSTNDLRDLATRDPVASKLYGDILLHNKRVNEATQMYRQVVEWKPEDNNEIYTDIKDLALRQLASLTSDPDDRLTYLKQITNKTEYPDVCINIGDAIKSVNIKDSLYYYMKAVGKGSLLAAKKARDIYLTEMPKPELAKELDLLIKRFT</sequence>
<accession>A0A1E4TKS0</accession>
<gene>
    <name evidence="1" type="ORF">CANCADRAFT_958</name>
</gene>
<evidence type="ECO:0000313" key="2">
    <source>
        <dbReference type="Proteomes" id="UP000095023"/>
    </source>
</evidence>
<evidence type="ECO:0000313" key="1">
    <source>
        <dbReference type="EMBL" id="ODV92370.1"/>
    </source>
</evidence>
<keyword evidence="2" id="KW-1185">Reference proteome</keyword>
<dbReference type="Proteomes" id="UP000095023">
    <property type="component" value="Unassembled WGS sequence"/>
</dbReference>
<reference evidence="2" key="1">
    <citation type="submission" date="2016-02" db="EMBL/GenBank/DDBJ databases">
        <title>Comparative genomics of biotechnologically important yeasts.</title>
        <authorList>
            <consortium name="DOE Joint Genome Institute"/>
            <person name="Riley R."/>
            <person name="Haridas S."/>
            <person name="Wolfe K.H."/>
            <person name="Lopes M.R."/>
            <person name="Hittinger C.T."/>
            <person name="Goker M."/>
            <person name="Salamov A."/>
            <person name="Wisecaver J."/>
            <person name="Long T.M."/>
            <person name="Aerts A.L."/>
            <person name="Barry K."/>
            <person name="Choi C."/>
            <person name="Clum A."/>
            <person name="Coughlan A.Y."/>
            <person name="Deshpande S."/>
            <person name="Douglass A.P."/>
            <person name="Hanson S.J."/>
            <person name="Klenk H.-P."/>
            <person name="Labutti K."/>
            <person name="Lapidus A."/>
            <person name="Lindquist E."/>
            <person name="Lipzen A."/>
            <person name="Meier-Kolthoff J.P."/>
            <person name="Ohm R.A."/>
            <person name="Otillar R.P."/>
            <person name="Pangilinan J."/>
            <person name="Peng Y."/>
            <person name="Rokas A."/>
            <person name="Rosa C.A."/>
            <person name="Scheuner C."/>
            <person name="Sibirny A.A."/>
            <person name="Slot J.C."/>
            <person name="Stielow J.B."/>
            <person name="Sun H."/>
            <person name="Kurtzman C.P."/>
            <person name="Blackwell M."/>
            <person name="Jeffries T.W."/>
            <person name="Grigoriev I.V."/>
        </authorList>
    </citation>
    <scope>NUCLEOTIDE SEQUENCE [LARGE SCALE GENOMIC DNA]</scope>
    <source>
        <strain evidence="2">NRRL Y-17796</strain>
    </source>
</reference>
<name>A0A1E4TKS0_9ASCO</name>
<proteinExistence type="predicted"/>
<organism evidence="1 2">
    <name type="scientific">Tortispora caseinolytica NRRL Y-17796</name>
    <dbReference type="NCBI Taxonomy" id="767744"/>
    <lineage>
        <taxon>Eukaryota</taxon>
        <taxon>Fungi</taxon>
        <taxon>Dikarya</taxon>
        <taxon>Ascomycota</taxon>
        <taxon>Saccharomycotina</taxon>
        <taxon>Trigonopsidomycetes</taxon>
        <taxon>Trigonopsidales</taxon>
        <taxon>Trigonopsidaceae</taxon>
        <taxon>Tortispora</taxon>
    </lineage>
</organism>
<dbReference type="EMBL" id="KV453841">
    <property type="protein sequence ID" value="ODV92370.1"/>
    <property type="molecule type" value="Genomic_DNA"/>
</dbReference>